<proteinExistence type="predicted"/>
<evidence type="ECO:0000256" key="1">
    <source>
        <dbReference type="SAM" id="MobiDB-lite"/>
    </source>
</evidence>
<feature type="region of interest" description="Disordered" evidence="1">
    <location>
        <begin position="404"/>
        <end position="432"/>
    </location>
</feature>
<dbReference type="Proteomes" id="UP001596368">
    <property type="component" value="Unassembled WGS sequence"/>
</dbReference>
<evidence type="ECO:0000313" key="2">
    <source>
        <dbReference type="EMBL" id="MFC7138138.1"/>
    </source>
</evidence>
<organism evidence="2 3">
    <name type="scientific">Halobaculum litoreum</name>
    <dbReference type="NCBI Taxonomy" id="3031998"/>
    <lineage>
        <taxon>Archaea</taxon>
        <taxon>Methanobacteriati</taxon>
        <taxon>Methanobacteriota</taxon>
        <taxon>Stenosarchaea group</taxon>
        <taxon>Halobacteria</taxon>
        <taxon>Halobacteriales</taxon>
        <taxon>Haloferacaceae</taxon>
        <taxon>Halobaculum</taxon>
    </lineage>
</organism>
<sequence length="459" mass="49513">MLRGLASVAAATGAGPLLAGEAAGRDGRDAAFDPTRHGFGFRNWGRATRYFDPVPAPERAWFRDRVRDGWREAARETLGLRPGDLPPVLVDAVATQLRTAVEQGAGTNGHCYGMVLTAQRYFDRPDAIPVDKRSASEIAHPTEPAASGEPAVYHEIVDRQVEQVTRFRSWLARRALLHPSWIDQAAVLRDVRAVVRETGTASVILFDGSLTAHQVLVHDVTEVDGGVRLGLYDPNLSARTHERRRPTLEFVAESEGPRMVPYDGFTGLLFTRYDQIDRATDRGRVGPFDHLRVAPERVREALFPVVQVTADDAAVDVYLTDPAGEPVRRLAGRSTARELGRTPRIGTCFGADPGEYSVTVAAREACEYTLRTVVADRAGALLDASGTERIGADEVSRCTITVPENGGDATVDHRRIGPGGDDPEAADTDGSDARTAVGAAGGVAAGVLGTRAYDRFRST</sequence>
<feature type="compositionally biased region" description="Acidic residues" evidence="1">
    <location>
        <begin position="421"/>
        <end position="430"/>
    </location>
</feature>
<name>A0ABD5XSI3_9EURY</name>
<dbReference type="EMBL" id="JBHSZG010000008">
    <property type="protein sequence ID" value="MFC7138138.1"/>
    <property type="molecule type" value="Genomic_DNA"/>
</dbReference>
<keyword evidence="3" id="KW-1185">Reference proteome</keyword>
<comment type="caution">
    <text evidence="2">The sequence shown here is derived from an EMBL/GenBank/DDBJ whole genome shotgun (WGS) entry which is preliminary data.</text>
</comment>
<evidence type="ECO:0000313" key="3">
    <source>
        <dbReference type="Proteomes" id="UP001596368"/>
    </source>
</evidence>
<gene>
    <name evidence="2" type="ORF">ACFQRB_20000</name>
</gene>
<reference evidence="2 3" key="1">
    <citation type="journal article" date="2019" name="Int. J. Syst. Evol. Microbiol.">
        <title>The Global Catalogue of Microorganisms (GCM) 10K type strain sequencing project: providing services to taxonomists for standard genome sequencing and annotation.</title>
        <authorList>
            <consortium name="The Broad Institute Genomics Platform"/>
            <consortium name="The Broad Institute Genome Sequencing Center for Infectious Disease"/>
            <person name="Wu L."/>
            <person name="Ma J."/>
        </authorList>
    </citation>
    <scope>NUCLEOTIDE SEQUENCE [LARGE SCALE GENOMIC DNA]</scope>
    <source>
        <strain evidence="2 3">DT92</strain>
    </source>
</reference>
<dbReference type="AlphaFoldDB" id="A0ABD5XSI3"/>
<accession>A0ABD5XSI3</accession>
<protein>
    <submittedName>
        <fullName evidence="2">Uncharacterized protein</fullName>
    </submittedName>
</protein>